<dbReference type="InterPro" id="IPR004045">
    <property type="entry name" value="Glutathione_S-Trfase_N"/>
</dbReference>
<organism evidence="2 3">
    <name type="scientific">Gaiella occulta</name>
    <dbReference type="NCBI Taxonomy" id="1002870"/>
    <lineage>
        <taxon>Bacteria</taxon>
        <taxon>Bacillati</taxon>
        <taxon>Actinomycetota</taxon>
        <taxon>Thermoleophilia</taxon>
        <taxon>Gaiellales</taxon>
        <taxon>Gaiellaceae</taxon>
        <taxon>Gaiella</taxon>
    </lineage>
</organism>
<dbReference type="Pfam" id="PF13417">
    <property type="entry name" value="GST_N_3"/>
    <property type="match status" value="1"/>
</dbReference>
<comment type="caution">
    <text evidence="2">The sequence shown here is derived from an EMBL/GenBank/DDBJ whole genome shotgun (WGS) entry which is preliminary data.</text>
</comment>
<dbReference type="Gene3D" id="3.40.30.10">
    <property type="entry name" value="Glutaredoxin"/>
    <property type="match status" value="1"/>
</dbReference>
<dbReference type="SUPFAM" id="SSF52833">
    <property type="entry name" value="Thioredoxin-like"/>
    <property type="match status" value="1"/>
</dbReference>
<protein>
    <submittedName>
        <fullName evidence="2">Glutaredoxin</fullName>
    </submittedName>
</protein>
<evidence type="ECO:0000313" key="3">
    <source>
        <dbReference type="Proteomes" id="UP000254134"/>
    </source>
</evidence>
<dbReference type="InterPro" id="IPR036249">
    <property type="entry name" value="Thioredoxin-like_sf"/>
</dbReference>
<dbReference type="EMBL" id="QQZY01000007">
    <property type="protein sequence ID" value="RDI73658.1"/>
    <property type="molecule type" value="Genomic_DNA"/>
</dbReference>
<evidence type="ECO:0000313" key="2">
    <source>
        <dbReference type="EMBL" id="RDI73658.1"/>
    </source>
</evidence>
<dbReference type="Proteomes" id="UP000254134">
    <property type="component" value="Unassembled WGS sequence"/>
</dbReference>
<reference evidence="3" key="2">
    <citation type="journal article" date="2019" name="MicrobiologyOpen">
        <title>High-quality draft genome sequence of Gaiella occulta isolated from a 150 meter deep mineral water borehole and comparison with the genome sequences of other deep-branching lineages of the phylum Actinobacteria.</title>
        <authorList>
            <person name="Severino R."/>
            <person name="Froufe H.J.C."/>
            <person name="Barroso C."/>
            <person name="Albuquerque L."/>
            <person name="Lobo-da-Cunha A."/>
            <person name="da Costa M.S."/>
            <person name="Egas C."/>
        </authorList>
    </citation>
    <scope>NUCLEOTIDE SEQUENCE [LARGE SCALE GENOMIC DNA]</scope>
    <source>
        <strain evidence="3">F2-233</strain>
    </source>
</reference>
<evidence type="ECO:0000259" key="1">
    <source>
        <dbReference type="Pfam" id="PF13417"/>
    </source>
</evidence>
<feature type="domain" description="GST N-terminal" evidence="1">
    <location>
        <begin position="9"/>
        <end position="60"/>
    </location>
</feature>
<sequence>MGLTLVTGAGCHLCEHGRETLGALGVSYREVDVLSAEAADLAAQGVPLAFLPVLADGTRVVAYGRLSQRRLRKELGL</sequence>
<dbReference type="RefSeq" id="WP_181813664.1">
    <property type="nucleotide sequence ID" value="NZ_QQZY01000007.1"/>
</dbReference>
<proteinExistence type="predicted"/>
<name>A0A7M2YW54_9ACTN</name>
<dbReference type="AlphaFoldDB" id="A0A7M2YW54"/>
<reference evidence="2 3" key="1">
    <citation type="submission" date="2018-07" db="EMBL/GenBank/DDBJ databases">
        <title>High-quality-draft genome sequence of Gaiella occulta.</title>
        <authorList>
            <person name="Severino R."/>
            <person name="Froufe H.J.C."/>
            <person name="Rainey F.A."/>
            <person name="Barroso C."/>
            <person name="Albuquerque L."/>
            <person name="Lobo-Da-Cunha A."/>
            <person name="Da Costa M.S."/>
            <person name="Egas C."/>
        </authorList>
    </citation>
    <scope>NUCLEOTIDE SEQUENCE [LARGE SCALE GENOMIC DNA]</scope>
    <source>
        <strain evidence="2 3">F2-233</strain>
    </source>
</reference>
<gene>
    <name evidence="2" type="ORF">Gocc_2571</name>
</gene>
<keyword evidence="3" id="KW-1185">Reference proteome</keyword>
<accession>A0A7M2YW54</accession>